<proteinExistence type="predicted"/>
<feature type="region of interest" description="Disordered" evidence="1">
    <location>
        <begin position="69"/>
        <end position="90"/>
    </location>
</feature>
<dbReference type="AlphaFoldDB" id="A0A955L5L8"/>
<comment type="caution">
    <text evidence="2">The sequence shown here is derived from an EMBL/GenBank/DDBJ whole genome shotgun (WGS) entry which is preliminary data.</text>
</comment>
<protein>
    <submittedName>
        <fullName evidence="2">Uncharacterized protein</fullName>
    </submittedName>
</protein>
<gene>
    <name evidence="2" type="ORF">KC909_03740</name>
</gene>
<accession>A0A955L5L8</accession>
<sequence>MKVACSAAGGPDQCDFEAKGESVDELAASLESHAMADSDGLHEETVAMMEAMTEDQKSDWLDKLESMIEMEDDMEEDDDEEEDEFDEDDY</sequence>
<evidence type="ECO:0000313" key="3">
    <source>
        <dbReference type="Proteomes" id="UP000783287"/>
    </source>
</evidence>
<dbReference type="Proteomes" id="UP000783287">
    <property type="component" value="Unassembled WGS sequence"/>
</dbReference>
<reference evidence="2" key="1">
    <citation type="submission" date="2020-04" db="EMBL/GenBank/DDBJ databases">
        <authorList>
            <person name="Zhang T."/>
        </authorList>
    </citation>
    <scope>NUCLEOTIDE SEQUENCE</scope>
    <source>
        <strain evidence="2">HKST-UBA14</strain>
    </source>
</reference>
<evidence type="ECO:0000256" key="1">
    <source>
        <dbReference type="SAM" id="MobiDB-lite"/>
    </source>
</evidence>
<organism evidence="2 3">
    <name type="scientific">Candidatus Dojkabacteria bacterium</name>
    <dbReference type="NCBI Taxonomy" id="2099670"/>
    <lineage>
        <taxon>Bacteria</taxon>
        <taxon>Candidatus Dojkabacteria</taxon>
    </lineage>
</organism>
<dbReference type="EMBL" id="JAGQLK010000072">
    <property type="protein sequence ID" value="MCA9383452.1"/>
    <property type="molecule type" value="Genomic_DNA"/>
</dbReference>
<evidence type="ECO:0000313" key="2">
    <source>
        <dbReference type="EMBL" id="MCA9383452.1"/>
    </source>
</evidence>
<reference evidence="2" key="2">
    <citation type="journal article" date="2021" name="Microbiome">
        <title>Successional dynamics and alternative stable states in a saline activated sludge microbial community over 9 years.</title>
        <authorList>
            <person name="Wang Y."/>
            <person name="Ye J."/>
            <person name="Ju F."/>
            <person name="Liu L."/>
            <person name="Boyd J.A."/>
            <person name="Deng Y."/>
            <person name="Parks D.H."/>
            <person name="Jiang X."/>
            <person name="Yin X."/>
            <person name="Woodcroft B.J."/>
            <person name="Tyson G.W."/>
            <person name="Hugenholtz P."/>
            <person name="Polz M.F."/>
            <person name="Zhang T."/>
        </authorList>
    </citation>
    <scope>NUCLEOTIDE SEQUENCE</scope>
    <source>
        <strain evidence="2">HKST-UBA14</strain>
    </source>
</reference>
<name>A0A955L5L8_9BACT</name>